<feature type="domain" description="Calcineurin-like phosphoesterase" evidence="5">
    <location>
        <begin position="75"/>
        <end position="149"/>
    </location>
</feature>
<dbReference type="Pfam" id="PF00149">
    <property type="entry name" value="Metallophos"/>
    <property type="match status" value="1"/>
</dbReference>
<dbReference type="Gene3D" id="3.60.21.10">
    <property type="match status" value="1"/>
</dbReference>
<dbReference type="GO" id="GO:0008758">
    <property type="term" value="F:UDP-2,3-diacylglucosamine hydrolase activity"/>
    <property type="evidence" value="ECO:0007669"/>
    <property type="project" value="TreeGrafter"/>
</dbReference>
<dbReference type="GO" id="GO:0046872">
    <property type="term" value="F:metal ion binding"/>
    <property type="evidence" value="ECO:0007669"/>
    <property type="project" value="UniProtKB-KW"/>
</dbReference>
<gene>
    <name evidence="6" type="ORF">IAD24_07975</name>
</gene>
<dbReference type="PANTHER" id="PTHR31302:SF31">
    <property type="entry name" value="PHOSPHODIESTERASE YAEI"/>
    <property type="match status" value="1"/>
</dbReference>
<dbReference type="AlphaFoldDB" id="A0A9D1N5F2"/>
<dbReference type="InterPro" id="IPR004843">
    <property type="entry name" value="Calcineurin-like_PHP"/>
</dbReference>
<dbReference type="GO" id="GO:0009245">
    <property type="term" value="P:lipid A biosynthetic process"/>
    <property type="evidence" value="ECO:0007669"/>
    <property type="project" value="TreeGrafter"/>
</dbReference>
<keyword evidence="1" id="KW-0479">Metal-binding</keyword>
<feature type="transmembrane region" description="Helical" evidence="4">
    <location>
        <begin position="33"/>
        <end position="51"/>
    </location>
</feature>
<dbReference type="EMBL" id="DVNZ01000255">
    <property type="protein sequence ID" value="HIU95077.1"/>
    <property type="molecule type" value="Genomic_DNA"/>
</dbReference>
<keyword evidence="4" id="KW-0812">Transmembrane</keyword>
<proteinExistence type="predicted"/>
<evidence type="ECO:0000313" key="6">
    <source>
        <dbReference type="EMBL" id="HIU95077.1"/>
    </source>
</evidence>
<keyword evidence="4" id="KW-0472">Membrane</keyword>
<feature type="compositionally biased region" description="Low complexity" evidence="3">
    <location>
        <begin position="1"/>
        <end position="18"/>
    </location>
</feature>
<dbReference type="InterPro" id="IPR029052">
    <property type="entry name" value="Metallo-depent_PP-like"/>
</dbReference>
<evidence type="ECO:0000313" key="7">
    <source>
        <dbReference type="Proteomes" id="UP000824128"/>
    </source>
</evidence>
<organism evidence="6 7">
    <name type="scientific">Candidatus Aphodomorpha intestinavium</name>
    <dbReference type="NCBI Taxonomy" id="2840672"/>
    <lineage>
        <taxon>Bacteria</taxon>
        <taxon>Bacillati</taxon>
        <taxon>Bacillota</taxon>
        <taxon>Clostridia</taxon>
        <taxon>Eubacteriales</taxon>
        <taxon>Candidatus Aphodomorpha</taxon>
    </lineage>
</organism>
<feature type="region of interest" description="Disordered" evidence="3">
    <location>
        <begin position="1"/>
        <end position="26"/>
    </location>
</feature>
<protein>
    <submittedName>
        <fullName evidence="6">Metallophosphoesterase</fullName>
    </submittedName>
</protein>
<keyword evidence="2" id="KW-0378">Hydrolase</keyword>
<accession>A0A9D1N5F2</accession>
<evidence type="ECO:0000256" key="3">
    <source>
        <dbReference type="SAM" id="MobiDB-lite"/>
    </source>
</evidence>
<evidence type="ECO:0000256" key="4">
    <source>
        <dbReference type="SAM" id="Phobius"/>
    </source>
</evidence>
<dbReference type="InterPro" id="IPR051158">
    <property type="entry name" value="Metallophosphoesterase_sf"/>
</dbReference>
<comment type="caution">
    <text evidence="6">The sequence shown here is derived from an EMBL/GenBank/DDBJ whole genome shotgun (WGS) entry which is preliminary data.</text>
</comment>
<reference evidence="6" key="2">
    <citation type="journal article" date="2021" name="PeerJ">
        <title>Extensive microbial diversity within the chicken gut microbiome revealed by metagenomics and culture.</title>
        <authorList>
            <person name="Gilroy R."/>
            <person name="Ravi A."/>
            <person name="Getino M."/>
            <person name="Pursley I."/>
            <person name="Horton D.L."/>
            <person name="Alikhan N.F."/>
            <person name="Baker D."/>
            <person name="Gharbi K."/>
            <person name="Hall N."/>
            <person name="Watson M."/>
            <person name="Adriaenssens E.M."/>
            <person name="Foster-Nyarko E."/>
            <person name="Jarju S."/>
            <person name="Secka A."/>
            <person name="Antonio M."/>
            <person name="Oren A."/>
            <person name="Chaudhuri R.R."/>
            <person name="La Ragione R."/>
            <person name="Hildebrand F."/>
            <person name="Pallen M.J."/>
        </authorList>
    </citation>
    <scope>NUCLEOTIDE SEQUENCE</scope>
    <source>
        <strain evidence="6">ChiGjej2B2-16831</strain>
    </source>
</reference>
<name>A0A9D1N5F2_9FIRM</name>
<evidence type="ECO:0000259" key="5">
    <source>
        <dbReference type="Pfam" id="PF00149"/>
    </source>
</evidence>
<evidence type="ECO:0000256" key="2">
    <source>
        <dbReference type="ARBA" id="ARBA00022801"/>
    </source>
</evidence>
<dbReference type="Proteomes" id="UP000824128">
    <property type="component" value="Unassembled WGS sequence"/>
</dbReference>
<keyword evidence="4" id="KW-1133">Transmembrane helix</keyword>
<dbReference type="SUPFAM" id="SSF56300">
    <property type="entry name" value="Metallo-dependent phosphatases"/>
    <property type="match status" value="1"/>
</dbReference>
<sequence>MARADGGAGASDPAAGQGRARRRGADGQKRRRIAAAVLLALCALLLFIAVLENGAPMVTELSVPCAGLPEGFEGFRIAQVSDLHNAVPGGGNDALLALLAQSAPDLIAITGDLIDSRRPDVAAALAFVQEAARIAPVYYVTGNHEARAPDAFAALERGLAALSVRTLRDEAVALCSGGGTITLVGLDDPAFHTDGRDAQAQERAR</sequence>
<evidence type="ECO:0000256" key="1">
    <source>
        <dbReference type="ARBA" id="ARBA00022723"/>
    </source>
</evidence>
<feature type="non-terminal residue" evidence="6">
    <location>
        <position position="205"/>
    </location>
</feature>
<reference evidence="6" key="1">
    <citation type="submission" date="2020-10" db="EMBL/GenBank/DDBJ databases">
        <authorList>
            <person name="Gilroy R."/>
        </authorList>
    </citation>
    <scope>NUCLEOTIDE SEQUENCE</scope>
    <source>
        <strain evidence="6">ChiGjej2B2-16831</strain>
    </source>
</reference>
<dbReference type="GO" id="GO:0016020">
    <property type="term" value="C:membrane"/>
    <property type="evidence" value="ECO:0007669"/>
    <property type="project" value="GOC"/>
</dbReference>
<dbReference type="PANTHER" id="PTHR31302">
    <property type="entry name" value="TRANSMEMBRANE PROTEIN WITH METALLOPHOSPHOESTERASE DOMAIN-RELATED"/>
    <property type="match status" value="1"/>
</dbReference>